<evidence type="ECO:0000256" key="1">
    <source>
        <dbReference type="SAM" id="Phobius"/>
    </source>
</evidence>
<proteinExistence type="predicted"/>
<keyword evidence="1" id="KW-0472">Membrane</keyword>
<dbReference type="EMBL" id="PZQS01000005">
    <property type="protein sequence ID" value="PVD29716.1"/>
    <property type="molecule type" value="Genomic_DNA"/>
</dbReference>
<gene>
    <name evidence="2" type="ORF">C0Q70_08972</name>
</gene>
<feature type="transmembrane region" description="Helical" evidence="1">
    <location>
        <begin position="23"/>
        <end position="40"/>
    </location>
</feature>
<accession>A0A2T7P8I3</accession>
<dbReference type="AlphaFoldDB" id="A0A2T7P8I3"/>
<evidence type="ECO:0000313" key="3">
    <source>
        <dbReference type="Proteomes" id="UP000245119"/>
    </source>
</evidence>
<comment type="caution">
    <text evidence="2">The sequence shown here is derived from an EMBL/GenBank/DDBJ whole genome shotgun (WGS) entry which is preliminary data.</text>
</comment>
<sequence length="237" mass="25620">MNKTGAGIVWEHRKSQGGSTQEMMVVEVVVAVAVCILTYGRSDRQEVSPLLWRNNAISGSGGHFDDSLHMMMFKNDLPAFRVVDGGQARLDLLLMMMMVVVVVMALVLVLMVLGGSVFRRRGLCAFFLAVKRVFDAQDVRDQEGCGLSGWSLVDVRVPRSWGSVGDRGVQTPPADHQGEAAQVLHLSRHHHANAHPSSNAHRVSDAGAGLAGCAPLHVAQDAGRCPVPHHHHTGCRS</sequence>
<evidence type="ECO:0000313" key="2">
    <source>
        <dbReference type="EMBL" id="PVD29716.1"/>
    </source>
</evidence>
<keyword evidence="1" id="KW-0812">Transmembrane</keyword>
<keyword evidence="3" id="KW-1185">Reference proteome</keyword>
<keyword evidence="1" id="KW-1133">Transmembrane helix</keyword>
<protein>
    <submittedName>
        <fullName evidence="2">Uncharacterized protein</fullName>
    </submittedName>
</protein>
<organism evidence="2 3">
    <name type="scientific">Pomacea canaliculata</name>
    <name type="common">Golden apple snail</name>
    <dbReference type="NCBI Taxonomy" id="400727"/>
    <lineage>
        <taxon>Eukaryota</taxon>
        <taxon>Metazoa</taxon>
        <taxon>Spiralia</taxon>
        <taxon>Lophotrochozoa</taxon>
        <taxon>Mollusca</taxon>
        <taxon>Gastropoda</taxon>
        <taxon>Caenogastropoda</taxon>
        <taxon>Architaenioglossa</taxon>
        <taxon>Ampullarioidea</taxon>
        <taxon>Ampullariidae</taxon>
        <taxon>Pomacea</taxon>
    </lineage>
</organism>
<name>A0A2T7P8I3_POMCA</name>
<dbReference type="Proteomes" id="UP000245119">
    <property type="component" value="Linkage Group LG5"/>
</dbReference>
<reference evidence="2 3" key="1">
    <citation type="submission" date="2018-04" db="EMBL/GenBank/DDBJ databases">
        <title>The genome of golden apple snail Pomacea canaliculata provides insight into stress tolerance and invasive adaptation.</title>
        <authorList>
            <person name="Liu C."/>
            <person name="Liu B."/>
            <person name="Ren Y."/>
            <person name="Zhang Y."/>
            <person name="Wang H."/>
            <person name="Li S."/>
            <person name="Jiang F."/>
            <person name="Yin L."/>
            <person name="Zhang G."/>
            <person name="Qian W."/>
            <person name="Fan W."/>
        </authorList>
    </citation>
    <scope>NUCLEOTIDE SEQUENCE [LARGE SCALE GENOMIC DNA]</scope>
    <source>
        <strain evidence="2">SZHN2017</strain>
        <tissue evidence="2">Muscle</tissue>
    </source>
</reference>
<feature type="transmembrane region" description="Helical" evidence="1">
    <location>
        <begin position="92"/>
        <end position="113"/>
    </location>
</feature>